<comment type="caution">
    <text evidence="2">The sequence shown here is derived from an EMBL/GenBank/DDBJ whole genome shotgun (WGS) entry which is preliminary data.</text>
</comment>
<evidence type="ECO:0000313" key="3">
    <source>
        <dbReference type="Proteomes" id="UP000287447"/>
    </source>
</evidence>
<sequence>MFLTQVNDRAGFPASSRAAIVARRMESRLTGTMVAAGFATLMLIGVALTANDIHASGDALKARVWQSVSNVLCSSHLDAITPIGSSCGAVGR</sequence>
<keyword evidence="1" id="KW-0472">Membrane</keyword>
<organism evidence="2 3">
    <name type="scientific">Hwanghaeella grinnelliae</name>
    <dbReference type="NCBI Taxonomy" id="2500179"/>
    <lineage>
        <taxon>Bacteria</taxon>
        <taxon>Pseudomonadati</taxon>
        <taxon>Pseudomonadota</taxon>
        <taxon>Alphaproteobacteria</taxon>
        <taxon>Rhodospirillales</taxon>
        <taxon>Rhodospirillaceae</taxon>
        <taxon>Hwanghaeella</taxon>
    </lineage>
</organism>
<evidence type="ECO:0000313" key="2">
    <source>
        <dbReference type="EMBL" id="RVU39002.1"/>
    </source>
</evidence>
<keyword evidence="3" id="KW-1185">Reference proteome</keyword>
<dbReference type="AlphaFoldDB" id="A0A3S2WUT5"/>
<reference evidence="3" key="1">
    <citation type="submission" date="2019-01" db="EMBL/GenBank/DDBJ databases">
        <title>Gri0909 isolated from a small marine red alga.</title>
        <authorList>
            <person name="Kim J."/>
            <person name="Jeong S.E."/>
            <person name="Jeon C.O."/>
        </authorList>
    </citation>
    <scope>NUCLEOTIDE SEQUENCE [LARGE SCALE GENOMIC DNA]</scope>
    <source>
        <strain evidence="3">Gri0909</strain>
    </source>
</reference>
<feature type="transmembrane region" description="Helical" evidence="1">
    <location>
        <begin position="29"/>
        <end position="50"/>
    </location>
</feature>
<proteinExistence type="predicted"/>
<protein>
    <submittedName>
        <fullName evidence="2">Uncharacterized protein</fullName>
    </submittedName>
</protein>
<evidence type="ECO:0000256" key="1">
    <source>
        <dbReference type="SAM" id="Phobius"/>
    </source>
</evidence>
<keyword evidence="1" id="KW-1133">Transmembrane helix</keyword>
<name>A0A3S2WUT5_9PROT</name>
<dbReference type="Proteomes" id="UP000287447">
    <property type="component" value="Unassembled WGS sequence"/>
</dbReference>
<keyword evidence="1" id="KW-0812">Transmembrane</keyword>
<gene>
    <name evidence="2" type="ORF">EOI86_07010</name>
</gene>
<accession>A0A3S2WUT5</accession>
<dbReference type="RefSeq" id="WP_127764374.1">
    <property type="nucleotide sequence ID" value="NZ_SADE01000001.1"/>
</dbReference>
<dbReference type="EMBL" id="SADE01000001">
    <property type="protein sequence ID" value="RVU39002.1"/>
    <property type="molecule type" value="Genomic_DNA"/>
</dbReference>